<evidence type="ECO:0000256" key="1">
    <source>
        <dbReference type="SAM" id="MobiDB-lite"/>
    </source>
</evidence>
<dbReference type="InterPro" id="IPR029332">
    <property type="entry name" value="PEHE_dom"/>
</dbReference>
<feature type="compositionally biased region" description="Basic and acidic residues" evidence="1">
    <location>
        <begin position="318"/>
        <end position="342"/>
    </location>
</feature>
<feature type="region of interest" description="Disordered" evidence="1">
    <location>
        <begin position="161"/>
        <end position="182"/>
    </location>
</feature>
<feature type="region of interest" description="Disordered" evidence="1">
    <location>
        <begin position="300"/>
        <end position="444"/>
    </location>
</feature>
<feature type="compositionally biased region" description="Basic residues" evidence="1">
    <location>
        <begin position="430"/>
        <end position="441"/>
    </location>
</feature>
<gene>
    <name evidence="3" type="ORF">EW026_g6923</name>
</gene>
<dbReference type="GO" id="GO:0000123">
    <property type="term" value="C:histone acetyltransferase complex"/>
    <property type="evidence" value="ECO:0007669"/>
    <property type="project" value="UniProtKB-ARBA"/>
</dbReference>
<feature type="compositionally biased region" description="Low complexity" evidence="1">
    <location>
        <begin position="502"/>
        <end position="514"/>
    </location>
</feature>
<dbReference type="AlphaFoldDB" id="A0A4S4K9H7"/>
<evidence type="ECO:0000313" key="4">
    <source>
        <dbReference type="Proteomes" id="UP000309038"/>
    </source>
</evidence>
<dbReference type="SMART" id="SM01300">
    <property type="entry name" value="PEHE"/>
    <property type="match status" value="1"/>
</dbReference>
<feature type="compositionally biased region" description="Basic residues" evidence="1">
    <location>
        <begin position="399"/>
        <end position="408"/>
    </location>
</feature>
<accession>A0A4S4K9H7</accession>
<dbReference type="Proteomes" id="UP000309038">
    <property type="component" value="Unassembled WGS sequence"/>
</dbReference>
<feature type="compositionally biased region" description="Basic residues" evidence="1">
    <location>
        <begin position="58"/>
        <end position="69"/>
    </location>
</feature>
<feature type="region of interest" description="Disordered" evidence="1">
    <location>
        <begin position="582"/>
        <end position="611"/>
    </location>
</feature>
<dbReference type="Gene3D" id="6.10.250.3170">
    <property type="match status" value="1"/>
</dbReference>
<dbReference type="EMBL" id="SGPJ01000426">
    <property type="protein sequence ID" value="THG94576.1"/>
    <property type="molecule type" value="Genomic_DNA"/>
</dbReference>
<comment type="caution">
    <text evidence="3">The sequence shown here is derived from an EMBL/GenBank/DDBJ whole genome shotgun (WGS) entry which is preliminary data.</text>
</comment>
<sequence length="630" mass="70279">MTDPQTVKATLPSAKAVGKKPVNVNALFPTSSIRGESSTPAPPASTPGTPSKSGMQTRQKRVLPSRSRRGGPGVGNCDVDVMILETRKRRLETEPLIPSETKFLLTTDSTLVPSSSDGLSAEAEINIHAYGRYFDRPEVQTACREQQIIQTPEFTQLDDATVGGRFRPRGSEDETADTSDAAYEKRHRKYETFEKRQRLREKEKLKHEQYKLKERIEQLRGMETSAFLALPASSFSEPPGVTHEGGYDENDTGISDLPGAHVNGAAAYNEGERRRKEMLDIAQVLEERYRVLLPPDRKWAEKKEKARLESASFSVESETDRLPEKVPERASTRVPEPRRFFEPMRLPTPEEEQSSVEVDELAADDEEPEPPRPAPQTAHRHDSDGESEVDFEERDRQRSKLLKLRIKVPPKMIPPKGPELAQTLPQIVPSKKKHKKSHTIKRQLSAPGAFSFPSFSPAQVRSISAKPGTIIRSADGKFLPKHKRFQGSLDELVPPSKRHRANSSASAAQTTSPTKPHTAHPHGAHSPTKTPCALMIAAQRSSATPTARKTQRHVLAFGVRVPDDIEQVRDYEVPEWCFPESHRMSDDTGEWEVGAGLSENGPGSPEIGDPEWYQEFQDTKDDFPEIATLD</sequence>
<protein>
    <recommendedName>
        <fullName evidence="2">PEHE domain-containing protein</fullName>
    </recommendedName>
</protein>
<feature type="region of interest" description="Disordered" evidence="1">
    <location>
        <begin position="486"/>
        <end position="529"/>
    </location>
</feature>
<organism evidence="3 4">
    <name type="scientific">Hermanssonia centrifuga</name>
    <dbReference type="NCBI Taxonomy" id="98765"/>
    <lineage>
        <taxon>Eukaryota</taxon>
        <taxon>Fungi</taxon>
        <taxon>Dikarya</taxon>
        <taxon>Basidiomycota</taxon>
        <taxon>Agaricomycotina</taxon>
        <taxon>Agaricomycetes</taxon>
        <taxon>Polyporales</taxon>
        <taxon>Meruliaceae</taxon>
        <taxon>Hermanssonia</taxon>
    </lineage>
</organism>
<name>A0A4S4K9H7_9APHY</name>
<evidence type="ECO:0000259" key="2">
    <source>
        <dbReference type="SMART" id="SM01300"/>
    </source>
</evidence>
<feature type="compositionally biased region" description="Acidic residues" evidence="1">
    <location>
        <begin position="349"/>
        <end position="368"/>
    </location>
</feature>
<proteinExistence type="predicted"/>
<feature type="region of interest" description="Disordered" evidence="1">
    <location>
        <begin position="19"/>
        <end position="76"/>
    </location>
</feature>
<reference evidence="3 4" key="1">
    <citation type="submission" date="2019-02" db="EMBL/GenBank/DDBJ databases">
        <title>Genome sequencing of the rare red list fungi Phlebia centrifuga.</title>
        <authorList>
            <person name="Buettner E."/>
            <person name="Kellner H."/>
        </authorList>
    </citation>
    <scope>NUCLEOTIDE SEQUENCE [LARGE SCALE GENOMIC DNA]</scope>
    <source>
        <strain evidence="3 4">DSM 108282</strain>
    </source>
</reference>
<evidence type="ECO:0000313" key="3">
    <source>
        <dbReference type="EMBL" id="THG94576.1"/>
    </source>
</evidence>
<keyword evidence="4" id="KW-1185">Reference proteome</keyword>
<feature type="domain" description="PEHE" evidence="2">
    <location>
        <begin position="149"/>
        <end position="291"/>
    </location>
</feature>